<proteinExistence type="predicted"/>
<dbReference type="AlphaFoldDB" id="A0A846QP37"/>
<dbReference type="Gene3D" id="3.40.50.150">
    <property type="entry name" value="Vaccinia Virus protein VP39"/>
    <property type="match status" value="1"/>
</dbReference>
<name>A0A846QP37_9BACT</name>
<sequence length="468" mass="51922">MTEGLRPVDGSYREEGSRVFAGGGRICRALDSRGSRDLESLALTKFFAEALAAGKVVQTWVPPDADALLAALPGQWSAVVEHEPVPVVSYPYEWSFPMLRAAAMLQLELLHVALGEGFICEDATPYNVQWSGVRPVFVDVSSLRPHAQGDPWQGYRQFCQLYLYPLMLEAYRGVAFQPLLRGCLEGLAPEDMSRLFGWGDILRRGVMTHVLLHATLSRAYGGRGGDVRGQLERGGFSVEAIRNNVRGLHAIVRNLSSARMDSEWSGYAECESYGEGGLEAKTAFVEKWTASREWGTVWDVGANRGLFSRIAARHARHVLALDADAAVSGALFDALAKEDVGNVTPLVYRFNDPSPGLGWRGRERSPLVERARPSLVMLLAVVHHLCITANIPVGELMACLRELGGGVIVEFVEREDEKVQLLMRNKRKEHADYCREVFERELSARFRVLARQELPGSPRILYFAEPLS</sequence>
<protein>
    <recommendedName>
        <fullName evidence="3">Methyltransferase</fullName>
    </recommendedName>
</protein>
<dbReference type="RefSeq" id="WP_167940255.1">
    <property type="nucleotide sequence ID" value="NZ_JAATJA010000001.1"/>
</dbReference>
<evidence type="ECO:0000313" key="1">
    <source>
        <dbReference type="EMBL" id="NJB67175.1"/>
    </source>
</evidence>
<keyword evidence="2" id="KW-1185">Reference proteome</keyword>
<dbReference type="Proteomes" id="UP000580856">
    <property type="component" value="Unassembled WGS sequence"/>
</dbReference>
<dbReference type="InterPro" id="IPR029063">
    <property type="entry name" value="SAM-dependent_MTases_sf"/>
</dbReference>
<evidence type="ECO:0008006" key="3">
    <source>
        <dbReference type="Google" id="ProtNLM"/>
    </source>
</evidence>
<accession>A0A846QP37</accession>
<comment type="caution">
    <text evidence="1">The sequence shown here is derived from an EMBL/GenBank/DDBJ whole genome shotgun (WGS) entry which is preliminary data.</text>
</comment>
<organism evidence="1 2">
    <name type="scientific">Desulfobaculum xiamenense</name>
    <dbReference type="NCBI Taxonomy" id="995050"/>
    <lineage>
        <taxon>Bacteria</taxon>
        <taxon>Pseudomonadati</taxon>
        <taxon>Thermodesulfobacteriota</taxon>
        <taxon>Desulfovibrionia</taxon>
        <taxon>Desulfovibrionales</taxon>
        <taxon>Desulfovibrionaceae</taxon>
        <taxon>Desulfobaculum</taxon>
    </lineage>
</organism>
<gene>
    <name evidence="1" type="ORF">GGQ74_000815</name>
</gene>
<reference evidence="1 2" key="1">
    <citation type="submission" date="2020-03" db="EMBL/GenBank/DDBJ databases">
        <title>Genomic Encyclopedia of Type Strains, Phase IV (KMG-IV): sequencing the most valuable type-strain genomes for metagenomic binning, comparative biology and taxonomic classification.</title>
        <authorList>
            <person name="Goeker M."/>
        </authorList>
    </citation>
    <scope>NUCLEOTIDE SEQUENCE [LARGE SCALE GENOMIC DNA]</scope>
    <source>
        <strain evidence="1 2">DSM 24233</strain>
    </source>
</reference>
<evidence type="ECO:0000313" key="2">
    <source>
        <dbReference type="Proteomes" id="UP000580856"/>
    </source>
</evidence>
<dbReference type="EMBL" id="JAATJA010000001">
    <property type="protein sequence ID" value="NJB67175.1"/>
    <property type="molecule type" value="Genomic_DNA"/>
</dbReference>
<dbReference type="SUPFAM" id="SSF53335">
    <property type="entry name" value="S-adenosyl-L-methionine-dependent methyltransferases"/>
    <property type="match status" value="1"/>
</dbReference>